<evidence type="ECO:0000259" key="7">
    <source>
        <dbReference type="PROSITE" id="PS50262"/>
    </source>
</evidence>
<dbReference type="GO" id="GO:0016020">
    <property type="term" value="C:membrane"/>
    <property type="evidence" value="ECO:0007669"/>
    <property type="project" value="UniProtKB-SubCell"/>
</dbReference>
<comment type="subcellular location">
    <subcellularLocation>
        <location evidence="1">Membrane</location>
    </subcellularLocation>
</comment>
<dbReference type="InterPro" id="IPR000276">
    <property type="entry name" value="GPCR_Rhodpsn"/>
</dbReference>
<keyword evidence="3 6" id="KW-1133">Transmembrane helix</keyword>
<dbReference type="PROSITE" id="PS50262">
    <property type="entry name" value="G_PROTEIN_RECEP_F1_2"/>
    <property type="match status" value="1"/>
</dbReference>
<reference evidence="8 9" key="1">
    <citation type="journal article" date="2023" name="Sci. Data">
        <title>Genome assembly of the Korean intertidal mud-creeper Batillaria attramentaria.</title>
        <authorList>
            <person name="Patra A.K."/>
            <person name="Ho P.T."/>
            <person name="Jun S."/>
            <person name="Lee S.J."/>
            <person name="Kim Y."/>
            <person name="Won Y.J."/>
        </authorList>
    </citation>
    <scope>NUCLEOTIDE SEQUENCE [LARGE SCALE GENOMIC DNA]</scope>
    <source>
        <strain evidence="8">Wonlab-2016</strain>
    </source>
</reference>
<feature type="transmembrane region" description="Helical" evidence="6">
    <location>
        <begin position="316"/>
        <end position="336"/>
    </location>
</feature>
<dbReference type="Gene3D" id="1.20.1070.10">
    <property type="entry name" value="Rhodopsin 7-helix transmembrane proteins"/>
    <property type="match status" value="1"/>
</dbReference>
<name>A0ABD0KJ18_9CAEN</name>
<feature type="domain" description="G-protein coupled receptors family 1 profile" evidence="7">
    <location>
        <begin position="56"/>
        <end position="375"/>
    </location>
</feature>
<dbReference type="PANTHER" id="PTHR46641">
    <property type="entry name" value="FMRFAMIDE RECEPTOR-RELATED"/>
    <property type="match status" value="1"/>
</dbReference>
<dbReference type="SUPFAM" id="SSF81321">
    <property type="entry name" value="Family A G protein-coupled receptor-like"/>
    <property type="match status" value="1"/>
</dbReference>
<evidence type="ECO:0000256" key="5">
    <source>
        <dbReference type="SAM" id="MobiDB-lite"/>
    </source>
</evidence>
<dbReference type="AlphaFoldDB" id="A0ABD0KJ18"/>
<feature type="transmembrane region" description="Helical" evidence="6">
    <location>
        <begin position="139"/>
        <end position="160"/>
    </location>
</feature>
<organism evidence="8 9">
    <name type="scientific">Batillaria attramentaria</name>
    <dbReference type="NCBI Taxonomy" id="370345"/>
    <lineage>
        <taxon>Eukaryota</taxon>
        <taxon>Metazoa</taxon>
        <taxon>Spiralia</taxon>
        <taxon>Lophotrochozoa</taxon>
        <taxon>Mollusca</taxon>
        <taxon>Gastropoda</taxon>
        <taxon>Caenogastropoda</taxon>
        <taxon>Sorbeoconcha</taxon>
        <taxon>Cerithioidea</taxon>
        <taxon>Batillariidae</taxon>
        <taxon>Batillaria</taxon>
    </lineage>
</organism>
<evidence type="ECO:0000256" key="6">
    <source>
        <dbReference type="SAM" id="Phobius"/>
    </source>
</evidence>
<proteinExistence type="predicted"/>
<accession>A0ABD0KJ18</accession>
<feature type="region of interest" description="Disordered" evidence="5">
    <location>
        <begin position="277"/>
        <end position="306"/>
    </location>
</feature>
<dbReference type="Pfam" id="PF00001">
    <property type="entry name" value="7tm_1"/>
    <property type="match status" value="1"/>
</dbReference>
<sequence>MTTGTAANNSDGCCVSFVTTTPEMIRPALPPFMRGEGLLTEDDYIRLSQTVKMTVAPILLLGIITNTVSILVYLRMPASVTSTFFSLASGLDILYLLTLCPTTFMSLVVGQEQAVRSVFYIYYVTYVSNYVTYTTRKVIVCVTMLMSLDRYLIVAFPIRIRSLEHLRRPKSYTFLVTFLVYLFDINLAFKNKVVVTDQTVRIVPTENRLKNGQLFLDLALTSSIVFQYMPLALLVLFNALMVAALAKHSRNIRRRFGGPEKKTRQVSQRFHNAGMFDGQPTAGVGGCQSSNKDADDSGKKMEDARDDKQKAVTRTVLVYSCLFILLALPNTLYPLVRRFVPGLAAFGREHYLVMALGNVFALLDTISSAMNFFIYFITGSAFRAGVFRLFRTEQGRQPSASASQSSVLTTQEP</sequence>
<dbReference type="PRINTS" id="PR00237">
    <property type="entry name" value="GPCRRHODOPSN"/>
</dbReference>
<feature type="transmembrane region" description="Helical" evidence="6">
    <location>
        <begin position="172"/>
        <end position="189"/>
    </location>
</feature>
<feature type="transmembrane region" description="Helical" evidence="6">
    <location>
        <begin position="117"/>
        <end position="133"/>
    </location>
</feature>
<evidence type="ECO:0000313" key="8">
    <source>
        <dbReference type="EMBL" id="KAK7486981.1"/>
    </source>
</evidence>
<dbReference type="PANTHER" id="PTHR46641:SF8">
    <property type="entry name" value="G-PROTEIN COUPLED RECEPTORS FAMILY 1 PROFILE DOMAIN-CONTAINING PROTEIN"/>
    <property type="match status" value="1"/>
</dbReference>
<evidence type="ECO:0000313" key="9">
    <source>
        <dbReference type="Proteomes" id="UP001519460"/>
    </source>
</evidence>
<feature type="transmembrane region" description="Helical" evidence="6">
    <location>
        <begin position="93"/>
        <end position="110"/>
    </location>
</feature>
<keyword evidence="4 6" id="KW-0472">Membrane</keyword>
<evidence type="ECO:0000256" key="2">
    <source>
        <dbReference type="ARBA" id="ARBA00022692"/>
    </source>
</evidence>
<gene>
    <name evidence="8" type="ORF">BaRGS_00021797</name>
</gene>
<feature type="compositionally biased region" description="Basic and acidic residues" evidence="5">
    <location>
        <begin position="292"/>
        <end position="306"/>
    </location>
</feature>
<feature type="transmembrane region" description="Helical" evidence="6">
    <location>
        <begin position="356"/>
        <end position="378"/>
    </location>
</feature>
<dbReference type="EMBL" id="JACVVK020000171">
    <property type="protein sequence ID" value="KAK7486981.1"/>
    <property type="molecule type" value="Genomic_DNA"/>
</dbReference>
<evidence type="ECO:0000256" key="1">
    <source>
        <dbReference type="ARBA" id="ARBA00004370"/>
    </source>
</evidence>
<evidence type="ECO:0000256" key="3">
    <source>
        <dbReference type="ARBA" id="ARBA00022989"/>
    </source>
</evidence>
<dbReference type="Proteomes" id="UP001519460">
    <property type="component" value="Unassembled WGS sequence"/>
</dbReference>
<dbReference type="InterPro" id="IPR017452">
    <property type="entry name" value="GPCR_Rhodpsn_7TM"/>
</dbReference>
<keyword evidence="2 6" id="KW-0812">Transmembrane</keyword>
<comment type="caution">
    <text evidence="8">The sequence shown here is derived from an EMBL/GenBank/DDBJ whole genome shotgun (WGS) entry which is preliminary data.</text>
</comment>
<evidence type="ECO:0000256" key="4">
    <source>
        <dbReference type="ARBA" id="ARBA00023136"/>
    </source>
</evidence>
<feature type="transmembrane region" description="Helical" evidence="6">
    <location>
        <begin position="54"/>
        <end position="73"/>
    </location>
</feature>
<feature type="transmembrane region" description="Helical" evidence="6">
    <location>
        <begin position="224"/>
        <end position="246"/>
    </location>
</feature>
<dbReference type="InterPro" id="IPR052954">
    <property type="entry name" value="GPCR-Ligand_Int"/>
</dbReference>
<keyword evidence="9" id="KW-1185">Reference proteome</keyword>
<protein>
    <recommendedName>
        <fullName evidence="7">G-protein coupled receptors family 1 profile domain-containing protein</fullName>
    </recommendedName>
</protein>